<evidence type="ECO:0000313" key="11">
    <source>
        <dbReference type="Proteomes" id="UP000188836"/>
    </source>
</evidence>
<dbReference type="EMBL" id="MUMY01000013">
    <property type="protein sequence ID" value="ONM47806.1"/>
    <property type="molecule type" value="Genomic_DNA"/>
</dbReference>
<dbReference type="AlphaFoldDB" id="A0A1V2TE73"/>
<evidence type="ECO:0000256" key="6">
    <source>
        <dbReference type="ARBA" id="ARBA00023002"/>
    </source>
</evidence>
<organism evidence="10 11">
    <name type="scientific">Nocardia donostiensis</name>
    <dbReference type="NCBI Taxonomy" id="1538463"/>
    <lineage>
        <taxon>Bacteria</taxon>
        <taxon>Bacillati</taxon>
        <taxon>Actinomycetota</taxon>
        <taxon>Actinomycetes</taxon>
        <taxon>Mycobacteriales</taxon>
        <taxon>Nocardiaceae</taxon>
        <taxon>Nocardia</taxon>
    </lineage>
</organism>
<dbReference type="GO" id="GO:0008198">
    <property type="term" value="F:ferrous iron binding"/>
    <property type="evidence" value="ECO:0007669"/>
    <property type="project" value="InterPro"/>
</dbReference>
<name>A0A1V2TE73_9NOCA</name>
<dbReference type="STRING" id="1538463.B0T36_18680"/>
<reference evidence="10 11" key="1">
    <citation type="journal article" date="2016" name="Antonie Van Leeuwenhoek">
        <title>Nocardia donostiensis sp. nov., isolated from human respiratory specimens.</title>
        <authorList>
            <person name="Ercibengoa M."/>
            <person name="Bell M."/>
            <person name="Marimon J.M."/>
            <person name="Humrighouse B."/>
            <person name="Klenk H.P."/>
            <person name="Potter G."/>
            <person name="Perez-Trallero E."/>
        </authorList>
    </citation>
    <scope>NUCLEOTIDE SEQUENCE [LARGE SCALE GENOMIC DNA]</scope>
    <source>
        <strain evidence="10 11">X1655</strain>
    </source>
</reference>
<feature type="domain" description="VOC" evidence="9">
    <location>
        <begin position="4"/>
        <end position="123"/>
    </location>
</feature>
<keyword evidence="3" id="KW-0479">Metal-binding</keyword>
<dbReference type="Proteomes" id="UP000188836">
    <property type="component" value="Unassembled WGS sequence"/>
</dbReference>
<evidence type="ECO:0000256" key="2">
    <source>
        <dbReference type="ARBA" id="ARBA00008784"/>
    </source>
</evidence>
<keyword evidence="5 8" id="KW-0223">Dioxygenase</keyword>
<evidence type="ECO:0000259" key="9">
    <source>
        <dbReference type="PROSITE" id="PS51819"/>
    </source>
</evidence>
<evidence type="ECO:0000256" key="8">
    <source>
        <dbReference type="RuleBase" id="RU000683"/>
    </source>
</evidence>
<proteinExistence type="inferred from homology"/>
<dbReference type="Pfam" id="PF00903">
    <property type="entry name" value="Glyoxalase"/>
    <property type="match status" value="1"/>
</dbReference>
<dbReference type="RefSeq" id="WP_077118025.1">
    <property type="nucleotide sequence ID" value="NZ_LOKT01000012.1"/>
</dbReference>
<dbReference type="Gene3D" id="3.10.180.10">
    <property type="entry name" value="2,3-Dihydroxybiphenyl 1,2-Dioxygenase, domain 1"/>
    <property type="match status" value="1"/>
</dbReference>
<dbReference type="CDD" id="cd08351">
    <property type="entry name" value="ChaP_like"/>
    <property type="match status" value="1"/>
</dbReference>
<comment type="similarity">
    <text evidence="2 8">Belongs to the extradiol ring-cleavage dioxygenase family.</text>
</comment>
<evidence type="ECO:0000256" key="4">
    <source>
        <dbReference type="ARBA" id="ARBA00022797"/>
    </source>
</evidence>
<accession>A0A1V2TE73</accession>
<evidence type="ECO:0000256" key="7">
    <source>
        <dbReference type="ARBA" id="ARBA00023004"/>
    </source>
</evidence>
<keyword evidence="11" id="KW-1185">Reference proteome</keyword>
<comment type="cofactor">
    <cofactor evidence="1 8">
        <name>Fe(2+)</name>
        <dbReference type="ChEBI" id="CHEBI:29033"/>
    </cofactor>
</comment>
<protein>
    <submittedName>
        <fullName evidence="10">Glyoxalase</fullName>
    </submittedName>
</protein>
<evidence type="ECO:0000256" key="1">
    <source>
        <dbReference type="ARBA" id="ARBA00001954"/>
    </source>
</evidence>
<dbReference type="InterPro" id="IPR000486">
    <property type="entry name" value="Xdiol_ring_cleave_dOase_1/2"/>
</dbReference>
<dbReference type="OrthoDB" id="9810341at2"/>
<dbReference type="InterPro" id="IPR004360">
    <property type="entry name" value="Glyas_Fos-R_dOase_dom"/>
</dbReference>
<keyword evidence="6 8" id="KW-0560">Oxidoreductase</keyword>
<keyword evidence="4 8" id="KW-0058">Aromatic hydrocarbons catabolism</keyword>
<dbReference type="InterPro" id="IPR029068">
    <property type="entry name" value="Glyas_Bleomycin-R_OHBP_Dase"/>
</dbReference>
<dbReference type="PROSITE" id="PS00082">
    <property type="entry name" value="EXTRADIOL_DIOXYGENAS"/>
    <property type="match status" value="1"/>
</dbReference>
<comment type="caution">
    <text evidence="10">The sequence shown here is derived from an EMBL/GenBank/DDBJ whole genome shotgun (WGS) entry which is preliminary data.</text>
</comment>
<evidence type="ECO:0000256" key="5">
    <source>
        <dbReference type="ARBA" id="ARBA00022964"/>
    </source>
</evidence>
<gene>
    <name evidence="10" type="ORF">B0T46_16345</name>
</gene>
<dbReference type="SUPFAM" id="SSF54593">
    <property type="entry name" value="Glyoxalase/Bleomycin resistance protein/Dihydroxybiphenyl dioxygenase"/>
    <property type="match status" value="1"/>
</dbReference>
<evidence type="ECO:0000313" key="10">
    <source>
        <dbReference type="EMBL" id="ONM47806.1"/>
    </source>
</evidence>
<dbReference type="PROSITE" id="PS51819">
    <property type="entry name" value="VOC"/>
    <property type="match status" value="1"/>
</dbReference>
<dbReference type="InterPro" id="IPR037523">
    <property type="entry name" value="VOC_core"/>
</dbReference>
<sequence length="139" mass="15631">MSIQLNHTIVGCRDNRVSAEFWADILGLDIGTPAGPFIPIQTSNGVTFDFANVPPHITEIQPQHYAFLVSEDEFDAAYAKIQRYRLDHWADPRRHTPGINHNDGGRGVYFLDPAGHFMELITVPYGGWAYLRIRSGHAL</sequence>
<evidence type="ECO:0000256" key="3">
    <source>
        <dbReference type="ARBA" id="ARBA00022723"/>
    </source>
</evidence>
<keyword evidence="7 8" id="KW-0408">Iron</keyword>
<dbReference type="GO" id="GO:0051213">
    <property type="term" value="F:dioxygenase activity"/>
    <property type="evidence" value="ECO:0007669"/>
    <property type="project" value="UniProtKB-KW"/>
</dbReference>